<feature type="region of interest" description="Disordered" evidence="1">
    <location>
        <begin position="495"/>
        <end position="515"/>
    </location>
</feature>
<protein>
    <recommendedName>
        <fullName evidence="4">DUF1570 domain-containing protein</fullName>
    </recommendedName>
</protein>
<keyword evidence="3" id="KW-1185">Reference proteome</keyword>
<gene>
    <name evidence="2" type="ordered locus">PHZ_c0996</name>
</gene>
<organism evidence="2 3">
    <name type="scientific">Phenylobacterium zucineum (strain HLK1)</name>
    <dbReference type="NCBI Taxonomy" id="450851"/>
    <lineage>
        <taxon>Bacteria</taxon>
        <taxon>Pseudomonadati</taxon>
        <taxon>Pseudomonadota</taxon>
        <taxon>Alphaproteobacteria</taxon>
        <taxon>Caulobacterales</taxon>
        <taxon>Caulobacteraceae</taxon>
        <taxon>Phenylobacterium</taxon>
    </lineage>
</organism>
<sequence length="515" mass="56877">MYLRSAQLQGEGVMLRRIVAGAVAGLAVLASAANAEAAWYKAETDRFVVYGEGREGEVRDYALKLQTFDAMLRLFHPSTLDTVPATKVQVYLVDGLRDLRRMRPSLGAGVHGFYAASNEGVIAAVATERSLEADDVLFHEYAHHFMLENFPAAYPAWFVEGFAEYFMTAEITDEGVKVGGYNPQRAAAVFLARWLPWEEVFSKTTAETHRRDTAAYYSQAWLLAHYMYSDRERAAQLDKAITAIAGGAPPVEAFQAATGMDSRELTRVLRRYDKLQLYLVRDPLKTPPAMTVTRLQPSADEFLLDHVRLLFSRTGRLDQGFLDSVRRRAARLPDDPFAQRTLARAEYVMGDVAAGEAIMKAQLAARPDDLETVLLAGMGQVLAGLREPQNRQQRFRAGRPFLAKAYALDKRDFRPLYAYGLARSVEPEFPTDNDMTVLLEARALAPSVQENSVRAGLALLKVGRKDDARKVLAAVINNPHGGGYAARARALLEGASESDAEAAGQAEEAPPDETE</sequence>
<dbReference type="eggNOG" id="COG5010">
    <property type="taxonomic scope" value="Bacteria"/>
</dbReference>
<dbReference type="AlphaFoldDB" id="B4RHF0"/>
<evidence type="ECO:0008006" key="4">
    <source>
        <dbReference type="Google" id="ProtNLM"/>
    </source>
</evidence>
<evidence type="ECO:0000313" key="2">
    <source>
        <dbReference type="EMBL" id="ACG77410.1"/>
    </source>
</evidence>
<dbReference type="HOGENOM" id="CLU_040392_0_0_5"/>
<feature type="compositionally biased region" description="Low complexity" evidence="1">
    <location>
        <begin position="495"/>
        <end position="508"/>
    </location>
</feature>
<accession>B4RHF0</accession>
<name>B4RHF0_PHEZH</name>
<dbReference type="EMBL" id="CP000747">
    <property type="protein sequence ID" value="ACG77410.1"/>
    <property type="molecule type" value="Genomic_DNA"/>
</dbReference>
<evidence type="ECO:0000256" key="1">
    <source>
        <dbReference type="SAM" id="MobiDB-lite"/>
    </source>
</evidence>
<dbReference type="KEGG" id="pzu:PHZ_c0996"/>
<dbReference type="Proteomes" id="UP000001868">
    <property type="component" value="Chromosome"/>
</dbReference>
<evidence type="ECO:0000313" key="3">
    <source>
        <dbReference type="Proteomes" id="UP000001868"/>
    </source>
</evidence>
<dbReference type="STRING" id="450851.PHZ_c0996"/>
<proteinExistence type="predicted"/>
<reference evidence="2 3" key="1">
    <citation type="journal article" date="2008" name="BMC Genomics">
        <title>Complete genome of Phenylobacterium zucineum - a novel facultative intracellular bacterium isolated from human erythroleukemia cell line K562.</title>
        <authorList>
            <person name="Luo Y."/>
            <person name="Xu X."/>
            <person name="Ding Z."/>
            <person name="Liu Z."/>
            <person name="Zhang B."/>
            <person name="Yan Z."/>
            <person name="Sun J."/>
            <person name="Hu S."/>
            <person name="Hu X."/>
        </authorList>
    </citation>
    <scope>NUCLEOTIDE SEQUENCE [LARGE SCALE GENOMIC DNA]</scope>
    <source>
        <strain evidence="2 3">HLK1</strain>
    </source>
</reference>